<dbReference type="InterPro" id="IPR022596">
    <property type="entry name" value="GPR1/2/3_C"/>
</dbReference>
<dbReference type="InterPro" id="IPR023041">
    <property type="entry name" value="Glucose_rcpt_Git3-like_N"/>
</dbReference>
<keyword evidence="4 6" id="KW-0472">Membrane</keyword>
<evidence type="ECO:0000256" key="5">
    <source>
        <dbReference type="SAM" id="MobiDB-lite"/>
    </source>
</evidence>
<dbReference type="InParanoid" id="A0A2J6TIT7"/>
<dbReference type="GO" id="GO:0005886">
    <property type="term" value="C:plasma membrane"/>
    <property type="evidence" value="ECO:0007669"/>
    <property type="project" value="TreeGrafter"/>
</dbReference>
<name>A0A2J6TIT7_9HELO</name>
<evidence type="ECO:0000259" key="8">
    <source>
        <dbReference type="Pfam" id="PF11970"/>
    </source>
</evidence>
<feature type="transmembrane region" description="Helical" evidence="6">
    <location>
        <begin position="482"/>
        <end position="503"/>
    </location>
</feature>
<evidence type="ECO:0000256" key="2">
    <source>
        <dbReference type="ARBA" id="ARBA00022692"/>
    </source>
</evidence>
<feature type="transmembrane region" description="Helical" evidence="6">
    <location>
        <begin position="194"/>
        <end position="223"/>
    </location>
</feature>
<accession>A0A2J6TIT7</accession>
<dbReference type="Gene3D" id="1.20.1070.10">
    <property type="entry name" value="Rhodopsin 7-helix transmembrane proteins"/>
    <property type="match status" value="1"/>
</dbReference>
<feature type="domain" description="Glucose receptor Git3-like N-terminal" evidence="7">
    <location>
        <begin position="41"/>
        <end position="229"/>
    </location>
</feature>
<sequence>MAPLSSGIAAAMLEMTIESRGLGGNKTSTSSDISPADENILQILALVFSIISVASSVLAFYWFIKMRRSFRHDLIMLLIQSDMFKALWFMLYPIVTFSSGPILRGSRFCQVNGFFISLGIEASDFAVLMIAVHTALYIFRPRSSNGEGGLYPYRHYAYTLWVVLPLLMASLAFINDSSSYVPEGTYCYLPVRPFWYRLALAWIPRYIIFIFILGIYASIYYYVRYKFDDFNREGGSRESSFNDTTGTVIQPPKRVKRHTLPPTPSLATHGLISESRQSSMPVAPTRRESISNLGASDLGRRKSKPGAHRFMLASFTAGDQSCPTPPSEPSIVDADSFIGPSTPRPVAPIMSPISHSPPHEASLISETPSRSRASSWRDSFVKRFSPPRSGATTEKPSIIDMFTILRQHPDSPDVPTPLSQLQLVNSHGQTYADAEMLRTRDKIRRQLRFLFIYPLVYIGMWILPFVSHALQYDDRYALNPPFALTCVTTISICIQAAVDCWLFSTREKPWRHIPGSNGSFWASLKFWSGWKGMGKRRVVNGPGKTREEMVREARAAYRRRDEELAQRKEQVEKGHAHTPTDTTKRGERSWWEAAGIDGVVDTSMSPVAEEVANPMEDIAFPSPDEEKGMKMASGEHEGDIAVGRNQQIKWDLSEPVSPVSGEGSGSSST</sequence>
<feature type="compositionally biased region" description="Low complexity" evidence="5">
    <location>
        <begin position="653"/>
        <end position="669"/>
    </location>
</feature>
<gene>
    <name evidence="9" type="ORF">K444DRAFT_354411</name>
</gene>
<keyword evidence="3 6" id="KW-1133">Transmembrane helix</keyword>
<evidence type="ECO:0000256" key="1">
    <source>
        <dbReference type="ARBA" id="ARBA00004141"/>
    </source>
</evidence>
<evidence type="ECO:0000259" key="7">
    <source>
        <dbReference type="Pfam" id="PF11710"/>
    </source>
</evidence>
<keyword evidence="2 6" id="KW-0812">Transmembrane</keyword>
<organism evidence="9 10">
    <name type="scientific">Hyaloscypha bicolor E</name>
    <dbReference type="NCBI Taxonomy" id="1095630"/>
    <lineage>
        <taxon>Eukaryota</taxon>
        <taxon>Fungi</taxon>
        <taxon>Dikarya</taxon>
        <taxon>Ascomycota</taxon>
        <taxon>Pezizomycotina</taxon>
        <taxon>Leotiomycetes</taxon>
        <taxon>Helotiales</taxon>
        <taxon>Hyaloscyphaceae</taxon>
        <taxon>Hyaloscypha</taxon>
        <taxon>Hyaloscypha bicolor</taxon>
    </lineage>
</organism>
<dbReference type="EMBL" id="KZ613783">
    <property type="protein sequence ID" value="PMD62932.1"/>
    <property type="molecule type" value="Genomic_DNA"/>
</dbReference>
<feature type="domain" description="G protein-coupled receptor GPR1/2/3 C-terminal" evidence="8">
    <location>
        <begin position="439"/>
        <end position="512"/>
    </location>
</feature>
<keyword evidence="10" id="KW-1185">Reference proteome</keyword>
<dbReference type="FunCoup" id="A0A2J6TIT7">
    <property type="interactions" value="141"/>
</dbReference>
<feature type="transmembrane region" description="Helical" evidence="6">
    <location>
        <begin position="114"/>
        <end position="136"/>
    </location>
</feature>
<feature type="transmembrane region" description="Helical" evidence="6">
    <location>
        <begin position="450"/>
        <end position="470"/>
    </location>
</feature>
<dbReference type="GeneID" id="36580203"/>
<feature type="transmembrane region" description="Helical" evidence="6">
    <location>
        <begin position="74"/>
        <end position="94"/>
    </location>
</feature>
<dbReference type="GO" id="GO:0007189">
    <property type="term" value="P:adenylate cyclase-activating G protein-coupled receptor signaling pathway"/>
    <property type="evidence" value="ECO:0007669"/>
    <property type="project" value="TreeGrafter"/>
</dbReference>
<dbReference type="AlphaFoldDB" id="A0A2J6TIT7"/>
<dbReference type="Pfam" id="PF11970">
    <property type="entry name" value="GPR_Gpa2_C"/>
    <property type="match status" value="1"/>
</dbReference>
<protein>
    <recommendedName>
        <fullName evidence="11">Family A G protein-coupled receptor-like protein</fullName>
    </recommendedName>
</protein>
<evidence type="ECO:0008006" key="11">
    <source>
        <dbReference type="Google" id="ProtNLM"/>
    </source>
</evidence>
<dbReference type="SUPFAM" id="SSF81321">
    <property type="entry name" value="Family A G protein-coupled receptor-like"/>
    <property type="match status" value="1"/>
</dbReference>
<dbReference type="OrthoDB" id="5368598at2759"/>
<evidence type="ECO:0000313" key="9">
    <source>
        <dbReference type="EMBL" id="PMD62932.1"/>
    </source>
</evidence>
<dbReference type="RefSeq" id="XP_024739836.1">
    <property type="nucleotide sequence ID" value="XM_024872122.1"/>
</dbReference>
<reference evidence="9 10" key="1">
    <citation type="submission" date="2016-04" db="EMBL/GenBank/DDBJ databases">
        <title>A degradative enzymes factory behind the ericoid mycorrhizal symbiosis.</title>
        <authorList>
            <consortium name="DOE Joint Genome Institute"/>
            <person name="Martino E."/>
            <person name="Morin E."/>
            <person name="Grelet G."/>
            <person name="Kuo A."/>
            <person name="Kohler A."/>
            <person name="Daghino S."/>
            <person name="Barry K."/>
            <person name="Choi C."/>
            <person name="Cichocki N."/>
            <person name="Clum A."/>
            <person name="Copeland A."/>
            <person name="Hainaut M."/>
            <person name="Haridas S."/>
            <person name="Labutti K."/>
            <person name="Lindquist E."/>
            <person name="Lipzen A."/>
            <person name="Khouja H.-R."/>
            <person name="Murat C."/>
            <person name="Ohm R."/>
            <person name="Olson A."/>
            <person name="Spatafora J."/>
            <person name="Veneault-Fourrey C."/>
            <person name="Henrissat B."/>
            <person name="Grigoriev I."/>
            <person name="Martin F."/>
            <person name="Perotto S."/>
        </authorList>
    </citation>
    <scope>NUCLEOTIDE SEQUENCE [LARGE SCALE GENOMIC DNA]</scope>
    <source>
        <strain evidence="9 10">E</strain>
    </source>
</reference>
<evidence type="ECO:0000256" key="6">
    <source>
        <dbReference type="SAM" id="Phobius"/>
    </source>
</evidence>
<feature type="transmembrane region" description="Helical" evidence="6">
    <location>
        <begin position="156"/>
        <end position="174"/>
    </location>
</feature>
<feature type="region of interest" description="Disordered" evidence="5">
    <location>
        <begin position="645"/>
        <end position="669"/>
    </location>
</feature>
<dbReference type="PANTHER" id="PTHR23112">
    <property type="entry name" value="G PROTEIN-COUPLED RECEPTOR 157-RELATED"/>
    <property type="match status" value="1"/>
</dbReference>
<evidence type="ECO:0000313" key="10">
    <source>
        <dbReference type="Proteomes" id="UP000235371"/>
    </source>
</evidence>
<dbReference type="PANTHER" id="PTHR23112:SF37">
    <property type="entry name" value="G PROTEIN-COUPLED RECEPTOR GPR1"/>
    <property type="match status" value="1"/>
</dbReference>
<evidence type="ECO:0000256" key="4">
    <source>
        <dbReference type="ARBA" id="ARBA00023136"/>
    </source>
</evidence>
<feature type="compositionally biased region" description="Basic and acidic residues" evidence="5">
    <location>
        <begin position="561"/>
        <end position="575"/>
    </location>
</feature>
<dbReference type="Proteomes" id="UP000235371">
    <property type="component" value="Unassembled WGS sequence"/>
</dbReference>
<proteinExistence type="predicted"/>
<dbReference type="GO" id="GO:0004930">
    <property type="term" value="F:G protein-coupled receptor activity"/>
    <property type="evidence" value="ECO:0007669"/>
    <property type="project" value="TreeGrafter"/>
</dbReference>
<feature type="transmembrane region" description="Helical" evidence="6">
    <location>
        <begin position="40"/>
        <end position="62"/>
    </location>
</feature>
<dbReference type="Pfam" id="PF11710">
    <property type="entry name" value="Git3"/>
    <property type="match status" value="1"/>
</dbReference>
<comment type="subcellular location">
    <subcellularLocation>
        <location evidence="1">Membrane</location>
        <topology evidence="1">Multi-pass membrane protein</topology>
    </subcellularLocation>
</comment>
<evidence type="ECO:0000256" key="3">
    <source>
        <dbReference type="ARBA" id="ARBA00022989"/>
    </source>
</evidence>
<feature type="region of interest" description="Disordered" evidence="5">
    <location>
        <begin position="561"/>
        <end position="586"/>
    </location>
</feature>
<dbReference type="STRING" id="1095630.A0A2J6TIT7"/>